<sequence length="209" mass="24205">MTSKFVVPDTESEIKLLSDLLLPKFRSWTTGTTIDRNIVRNSFKGSKYVDLAERYEHQTLVDCVFQVILRERFVCITFHFHLYTWSNALLPKHLQETVNIRTSELGDSRTVVALAKHSPWVESLDGFIERLLEGGILRKWEDEYRDFSRKYFHKLVKLTPEQEENLRMLQSIDSNMDGRGNFMLVASGSVGFYASVSVFGIKAVGKIRY</sequence>
<keyword evidence="1" id="KW-1133">Transmembrane helix</keyword>
<reference evidence="2" key="1">
    <citation type="submission" date="2021-06" db="EMBL/GenBank/DDBJ databases">
        <authorList>
            <person name="Hodson N. C."/>
            <person name="Mongue J. A."/>
            <person name="Jaron S. K."/>
        </authorList>
    </citation>
    <scope>NUCLEOTIDE SEQUENCE</scope>
</reference>
<accession>A0A8J2KKB1</accession>
<keyword evidence="1" id="KW-0472">Membrane</keyword>
<dbReference type="Proteomes" id="UP000708208">
    <property type="component" value="Unassembled WGS sequence"/>
</dbReference>
<evidence type="ECO:0000256" key="1">
    <source>
        <dbReference type="SAM" id="Phobius"/>
    </source>
</evidence>
<keyword evidence="3" id="KW-1185">Reference proteome</keyword>
<proteinExistence type="predicted"/>
<gene>
    <name evidence="2" type="ORF">AFUS01_LOCUS29136</name>
</gene>
<evidence type="ECO:0000313" key="3">
    <source>
        <dbReference type="Proteomes" id="UP000708208"/>
    </source>
</evidence>
<protein>
    <submittedName>
        <fullName evidence="2">Uncharacterized protein</fullName>
    </submittedName>
</protein>
<name>A0A8J2KKB1_9HEXA</name>
<dbReference type="AlphaFoldDB" id="A0A8J2KKB1"/>
<dbReference type="EMBL" id="CAJVCH010426402">
    <property type="protein sequence ID" value="CAG7818648.1"/>
    <property type="molecule type" value="Genomic_DNA"/>
</dbReference>
<evidence type="ECO:0000313" key="2">
    <source>
        <dbReference type="EMBL" id="CAG7818648.1"/>
    </source>
</evidence>
<comment type="caution">
    <text evidence="2">The sequence shown here is derived from an EMBL/GenBank/DDBJ whole genome shotgun (WGS) entry which is preliminary data.</text>
</comment>
<feature type="transmembrane region" description="Helical" evidence="1">
    <location>
        <begin position="182"/>
        <end position="204"/>
    </location>
</feature>
<organism evidence="2 3">
    <name type="scientific">Allacma fusca</name>
    <dbReference type="NCBI Taxonomy" id="39272"/>
    <lineage>
        <taxon>Eukaryota</taxon>
        <taxon>Metazoa</taxon>
        <taxon>Ecdysozoa</taxon>
        <taxon>Arthropoda</taxon>
        <taxon>Hexapoda</taxon>
        <taxon>Collembola</taxon>
        <taxon>Symphypleona</taxon>
        <taxon>Sminthuridae</taxon>
        <taxon>Allacma</taxon>
    </lineage>
</organism>
<keyword evidence="1" id="KW-0812">Transmembrane</keyword>